<evidence type="ECO:0000313" key="1">
    <source>
        <dbReference type="EMBL" id="KOM28540.1"/>
    </source>
</evidence>
<dbReference type="Proteomes" id="UP000053144">
    <property type="component" value="Unassembled WGS sequence"/>
</dbReference>
<evidence type="ECO:0000313" key="2">
    <source>
        <dbReference type="Proteomes" id="UP000053144"/>
    </source>
</evidence>
<dbReference type="Gramene" id="KOM28540">
    <property type="protein sequence ID" value="KOM28540"/>
    <property type="gene ID" value="LR48_Vigan549s009500"/>
</dbReference>
<gene>
    <name evidence="1" type="ORF">LR48_Vigan549s009500</name>
</gene>
<dbReference type="AlphaFoldDB" id="A0A0L9TD56"/>
<name>A0A0L9TD56_PHAAN</name>
<reference evidence="2" key="1">
    <citation type="journal article" date="2015" name="Proc. Natl. Acad. Sci. U.S.A.">
        <title>Genome sequencing of adzuki bean (Vigna angularis) provides insight into high starch and low fat accumulation and domestication.</title>
        <authorList>
            <person name="Yang K."/>
            <person name="Tian Z."/>
            <person name="Chen C."/>
            <person name="Luo L."/>
            <person name="Zhao B."/>
            <person name="Wang Z."/>
            <person name="Yu L."/>
            <person name="Li Y."/>
            <person name="Sun Y."/>
            <person name="Li W."/>
            <person name="Chen Y."/>
            <person name="Li Y."/>
            <person name="Zhang Y."/>
            <person name="Ai D."/>
            <person name="Zhao J."/>
            <person name="Shang C."/>
            <person name="Ma Y."/>
            <person name="Wu B."/>
            <person name="Wang M."/>
            <person name="Gao L."/>
            <person name="Sun D."/>
            <person name="Zhang P."/>
            <person name="Guo F."/>
            <person name="Wang W."/>
            <person name="Li Y."/>
            <person name="Wang J."/>
            <person name="Varshney R.K."/>
            <person name="Wang J."/>
            <person name="Ling H.Q."/>
            <person name="Wan P."/>
        </authorList>
    </citation>
    <scope>NUCLEOTIDE SEQUENCE</scope>
    <source>
        <strain evidence="2">cv. Jingnong 6</strain>
    </source>
</reference>
<dbReference type="PANTHER" id="PTHR38225:SF4">
    <property type="entry name" value="PROTEIN, PUTATIVE-RELATED"/>
    <property type="match status" value="1"/>
</dbReference>
<dbReference type="PANTHER" id="PTHR38225">
    <property type="entry name" value="PROTEIN, PUTATIVE-RELATED"/>
    <property type="match status" value="1"/>
</dbReference>
<accession>A0A0L9TD56</accession>
<sequence>MAASLSSFFFVQPRRPYPKRSNTRLIKVQNYQDEERWTSVDGDLNVLKKRIEMVRVKERLERCCRSQHGWNYVPLYNDKIRGNKEFNVIEFVGLVCSPIILFSPPSVNVHSSTTFDFCLCPSFVLCDGNCEGITVTNLFNEFEILLKYIR</sequence>
<organism evidence="1 2">
    <name type="scientific">Phaseolus angularis</name>
    <name type="common">Azuki bean</name>
    <name type="synonym">Vigna angularis</name>
    <dbReference type="NCBI Taxonomy" id="3914"/>
    <lineage>
        <taxon>Eukaryota</taxon>
        <taxon>Viridiplantae</taxon>
        <taxon>Streptophyta</taxon>
        <taxon>Embryophyta</taxon>
        <taxon>Tracheophyta</taxon>
        <taxon>Spermatophyta</taxon>
        <taxon>Magnoliopsida</taxon>
        <taxon>eudicotyledons</taxon>
        <taxon>Gunneridae</taxon>
        <taxon>Pentapetalae</taxon>
        <taxon>rosids</taxon>
        <taxon>fabids</taxon>
        <taxon>Fabales</taxon>
        <taxon>Fabaceae</taxon>
        <taxon>Papilionoideae</taxon>
        <taxon>50 kb inversion clade</taxon>
        <taxon>NPAAA clade</taxon>
        <taxon>indigoferoid/millettioid clade</taxon>
        <taxon>Phaseoleae</taxon>
        <taxon>Vigna</taxon>
    </lineage>
</organism>
<protein>
    <submittedName>
        <fullName evidence="1">Uncharacterized protein</fullName>
    </submittedName>
</protein>
<dbReference type="EMBL" id="KQ258436">
    <property type="protein sequence ID" value="KOM28540.1"/>
    <property type="molecule type" value="Genomic_DNA"/>
</dbReference>
<proteinExistence type="predicted"/>
<dbReference type="OMA" id="IATMHER"/>